<reference evidence="1 2" key="1">
    <citation type="submission" date="2017-06" db="EMBL/GenBank/DDBJ databases">
        <title>Global population genomics of the pathogenic fungus Cryptococcus neoformans var. grubii.</title>
        <authorList>
            <person name="Cuomo C."/>
            <person name="Litvintseva A."/>
            <person name="Chen Y."/>
            <person name="Young S."/>
            <person name="Zeng Q."/>
            <person name="Chapman S."/>
            <person name="Gujja S."/>
            <person name="Saif S."/>
            <person name="Birren B."/>
        </authorList>
    </citation>
    <scope>NUCLEOTIDE SEQUENCE [LARGE SCALE GENOMIC DNA]</scope>
    <source>
        <strain evidence="1 2">Tu259-1</strain>
    </source>
</reference>
<name>A0A854Q7S3_CRYNE</name>
<dbReference type="EMBL" id="AMKT01000113">
    <property type="protein sequence ID" value="OXG10249.1"/>
    <property type="molecule type" value="Genomic_DNA"/>
</dbReference>
<accession>A0A854Q7S3</accession>
<dbReference type="AlphaFoldDB" id="A0A854Q7S3"/>
<comment type="caution">
    <text evidence="1">The sequence shown here is derived from an EMBL/GenBank/DDBJ whole genome shotgun (WGS) entry which is preliminary data.</text>
</comment>
<gene>
    <name evidence="1" type="ORF">C361_06944</name>
</gene>
<proteinExistence type="predicted"/>
<evidence type="ECO:0000313" key="2">
    <source>
        <dbReference type="Proteomes" id="UP000199727"/>
    </source>
</evidence>
<protein>
    <submittedName>
        <fullName evidence="1">Uncharacterized protein</fullName>
    </submittedName>
</protein>
<sequence length="156" mass="17358">MSADLQERFMMENWASIGPRGPSRYDNSRFSLTKSFGRLQADIPETRRGFNTLGVASSACIGVDSVPVPPLIIYQSAQLQKSWFKVREEGDRVVHRLAINTDSGGINSYAMYKWLEDVDYLASGPVKGNRSPADGSYHPAYRQSIGHVSFPQSPFP</sequence>
<dbReference type="Proteomes" id="UP000199727">
    <property type="component" value="Unassembled WGS sequence"/>
</dbReference>
<evidence type="ECO:0000313" key="1">
    <source>
        <dbReference type="EMBL" id="OXG10249.1"/>
    </source>
</evidence>
<organism evidence="1 2">
    <name type="scientific">Cryptococcus neoformans Tu259-1</name>
    <dbReference type="NCBI Taxonomy" id="1230072"/>
    <lineage>
        <taxon>Eukaryota</taxon>
        <taxon>Fungi</taxon>
        <taxon>Dikarya</taxon>
        <taxon>Basidiomycota</taxon>
        <taxon>Agaricomycotina</taxon>
        <taxon>Tremellomycetes</taxon>
        <taxon>Tremellales</taxon>
        <taxon>Cryptococcaceae</taxon>
        <taxon>Cryptococcus</taxon>
        <taxon>Cryptococcus neoformans species complex</taxon>
    </lineage>
</organism>